<keyword evidence="8" id="KW-0732">Signal</keyword>
<dbReference type="Pfam" id="PF02321">
    <property type="entry name" value="OEP"/>
    <property type="match status" value="2"/>
</dbReference>
<dbReference type="PANTHER" id="PTHR30026:SF20">
    <property type="entry name" value="OUTER MEMBRANE PROTEIN TOLC"/>
    <property type="match status" value="1"/>
</dbReference>
<dbReference type="SUPFAM" id="SSF56954">
    <property type="entry name" value="Outer membrane efflux proteins (OEP)"/>
    <property type="match status" value="1"/>
</dbReference>
<dbReference type="PANTHER" id="PTHR30026">
    <property type="entry name" value="OUTER MEMBRANE PROTEIN TOLC"/>
    <property type="match status" value="1"/>
</dbReference>
<keyword evidence="6" id="KW-0472">Membrane</keyword>
<evidence type="ECO:0000256" key="4">
    <source>
        <dbReference type="ARBA" id="ARBA00022452"/>
    </source>
</evidence>
<dbReference type="InterPro" id="IPR051906">
    <property type="entry name" value="TolC-like"/>
</dbReference>
<keyword evidence="10" id="KW-1185">Reference proteome</keyword>
<comment type="subcellular location">
    <subcellularLocation>
        <location evidence="1">Cell outer membrane</location>
    </subcellularLocation>
</comment>
<protein>
    <submittedName>
        <fullName evidence="9">TolC family protein</fullName>
    </submittedName>
</protein>
<organism evidence="9 10">
    <name type="scientific">Shiella aurantiaca</name>
    <dbReference type="NCBI Taxonomy" id="3058365"/>
    <lineage>
        <taxon>Bacteria</taxon>
        <taxon>Pseudomonadati</taxon>
        <taxon>Bacteroidota</taxon>
        <taxon>Cytophagia</taxon>
        <taxon>Cytophagales</taxon>
        <taxon>Shiellaceae</taxon>
        <taxon>Shiella</taxon>
    </lineage>
</organism>
<feature type="signal peptide" evidence="8">
    <location>
        <begin position="1"/>
        <end position="20"/>
    </location>
</feature>
<comment type="similarity">
    <text evidence="2">Belongs to the outer membrane factor (OMF) (TC 1.B.17) family.</text>
</comment>
<dbReference type="EMBL" id="JAUHJS010000008">
    <property type="protein sequence ID" value="MDN4166753.1"/>
    <property type="molecule type" value="Genomic_DNA"/>
</dbReference>
<keyword evidence="5" id="KW-0812">Transmembrane</keyword>
<dbReference type="Gene3D" id="1.20.1600.10">
    <property type="entry name" value="Outer membrane efflux proteins (OEP)"/>
    <property type="match status" value="1"/>
</dbReference>
<name>A0ABT8F8D5_9BACT</name>
<sequence>MNKRFILTAILLASVYFTRAQESVSYSLAQLVQMAQEQSPASKQAITRKENRYWSYRTFKANYMPQLSLNGTLPNYNRSILPITQQDGSQLFREVSQSTASAGLSLSQNIGLTGGQIFVNSQIQRIDNFSPVANSSYSATPASVGFRQPIFAFNSLVWDKRIEPIRYEESLKEYAENMESIARNVSDLYFNLLLAQISYEIAEKNVANNDTLYKIAEGRYNLGKIAENELLQLELSLMNARQSLAQADLDVQTFSQRLRAYIGVKDAQNITLLLPENTPDFSVDETLALSEARKNRSRILAMKREKLEADRDVAQARGDNGLNADLFASFGLTQQATVVPDLYVNPQDQQQIRIGFSVPIVDWGRSRSSIRTAQANRDMVYATLEQEEVNFDQEVFIQVKQFQMLRTQLAVAEKSDEIAQKRYAISKSRYQIGKISITDLNIATQEKDQAKQAYVQALRSFWTAYYNLRLLTLYDFEKGQTISYP</sequence>
<evidence type="ECO:0000256" key="5">
    <source>
        <dbReference type="ARBA" id="ARBA00022692"/>
    </source>
</evidence>
<feature type="chain" id="PRO_5047059205" evidence="8">
    <location>
        <begin position="21"/>
        <end position="485"/>
    </location>
</feature>
<evidence type="ECO:0000256" key="3">
    <source>
        <dbReference type="ARBA" id="ARBA00022448"/>
    </source>
</evidence>
<evidence type="ECO:0000256" key="7">
    <source>
        <dbReference type="ARBA" id="ARBA00023237"/>
    </source>
</evidence>
<evidence type="ECO:0000313" key="9">
    <source>
        <dbReference type="EMBL" id="MDN4166753.1"/>
    </source>
</evidence>
<evidence type="ECO:0000256" key="8">
    <source>
        <dbReference type="SAM" id="SignalP"/>
    </source>
</evidence>
<gene>
    <name evidence="9" type="ORF">QWY31_14675</name>
</gene>
<accession>A0ABT8F8D5</accession>
<dbReference type="RefSeq" id="WP_320005291.1">
    <property type="nucleotide sequence ID" value="NZ_JAUHJS010000008.1"/>
</dbReference>
<comment type="caution">
    <text evidence="9">The sequence shown here is derived from an EMBL/GenBank/DDBJ whole genome shotgun (WGS) entry which is preliminary data.</text>
</comment>
<dbReference type="Proteomes" id="UP001168552">
    <property type="component" value="Unassembled WGS sequence"/>
</dbReference>
<evidence type="ECO:0000313" key="10">
    <source>
        <dbReference type="Proteomes" id="UP001168552"/>
    </source>
</evidence>
<keyword evidence="4" id="KW-1134">Transmembrane beta strand</keyword>
<dbReference type="InterPro" id="IPR003423">
    <property type="entry name" value="OMP_efflux"/>
</dbReference>
<keyword evidence="7" id="KW-0998">Cell outer membrane</keyword>
<evidence type="ECO:0000256" key="2">
    <source>
        <dbReference type="ARBA" id="ARBA00007613"/>
    </source>
</evidence>
<proteinExistence type="inferred from homology"/>
<evidence type="ECO:0000256" key="1">
    <source>
        <dbReference type="ARBA" id="ARBA00004442"/>
    </source>
</evidence>
<evidence type="ECO:0000256" key="6">
    <source>
        <dbReference type="ARBA" id="ARBA00023136"/>
    </source>
</evidence>
<reference evidence="9" key="1">
    <citation type="submission" date="2023-06" db="EMBL/GenBank/DDBJ databases">
        <title>Cytophagales bacterium Strain LB-30, isolated from soil.</title>
        <authorList>
            <person name="Liu B."/>
        </authorList>
    </citation>
    <scope>NUCLEOTIDE SEQUENCE</scope>
    <source>
        <strain evidence="9">LB-30</strain>
    </source>
</reference>
<keyword evidence="3" id="KW-0813">Transport</keyword>